<evidence type="ECO:0000256" key="3">
    <source>
        <dbReference type="ARBA" id="ARBA00022692"/>
    </source>
</evidence>
<keyword evidence="4 6" id="KW-1133">Transmembrane helix</keyword>
<dbReference type="GO" id="GO:0005886">
    <property type="term" value="C:plasma membrane"/>
    <property type="evidence" value="ECO:0007669"/>
    <property type="project" value="UniProtKB-SubCell"/>
</dbReference>
<dbReference type="Pfam" id="PF03899">
    <property type="entry name" value="ATP-synt_I"/>
    <property type="match status" value="1"/>
</dbReference>
<comment type="subcellular location">
    <subcellularLocation>
        <location evidence="1">Cell membrane</location>
        <topology evidence="1">Multi-pass membrane protein</topology>
    </subcellularLocation>
</comment>
<evidence type="ECO:0000313" key="8">
    <source>
        <dbReference type="Proteomes" id="UP000276260"/>
    </source>
</evidence>
<keyword evidence="3 6" id="KW-0812">Transmembrane</keyword>
<evidence type="ECO:0000256" key="5">
    <source>
        <dbReference type="ARBA" id="ARBA00023136"/>
    </source>
</evidence>
<evidence type="ECO:0008006" key="9">
    <source>
        <dbReference type="Google" id="ProtNLM"/>
    </source>
</evidence>
<organism evidence="7 8">
    <name type="scientific">Rheinheimera mesophila</name>
    <dbReference type="NCBI Taxonomy" id="1547515"/>
    <lineage>
        <taxon>Bacteria</taxon>
        <taxon>Pseudomonadati</taxon>
        <taxon>Pseudomonadota</taxon>
        <taxon>Gammaproteobacteria</taxon>
        <taxon>Chromatiales</taxon>
        <taxon>Chromatiaceae</taxon>
        <taxon>Rheinheimera</taxon>
    </lineage>
</organism>
<evidence type="ECO:0000256" key="6">
    <source>
        <dbReference type="SAM" id="Phobius"/>
    </source>
</evidence>
<keyword evidence="5 6" id="KW-0472">Membrane</keyword>
<dbReference type="Proteomes" id="UP000276260">
    <property type="component" value="Unassembled WGS sequence"/>
</dbReference>
<dbReference type="OrthoDB" id="5702716at2"/>
<evidence type="ECO:0000256" key="2">
    <source>
        <dbReference type="ARBA" id="ARBA00022475"/>
    </source>
</evidence>
<keyword evidence="8" id="KW-1185">Reference proteome</keyword>
<accession>A0A3P3QGS5</accession>
<feature type="transmembrane region" description="Helical" evidence="6">
    <location>
        <begin position="88"/>
        <end position="106"/>
    </location>
</feature>
<proteinExistence type="predicted"/>
<dbReference type="InterPro" id="IPR005598">
    <property type="entry name" value="ATP_synth_I"/>
</dbReference>
<keyword evidence="2" id="KW-1003">Cell membrane</keyword>
<evidence type="ECO:0000256" key="1">
    <source>
        <dbReference type="ARBA" id="ARBA00004651"/>
    </source>
</evidence>
<evidence type="ECO:0000256" key="4">
    <source>
        <dbReference type="ARBA" id="ARBA00022989"/>
    </source>
</evidence>
<feature type="transmembrane region" description="Helical" evidence="6">
    <location>
        <begin position="112"/>
        <end position="129"/>
    </location>
</feature>
<evidence type="ECO:0000313" key="7">
    <source>
        <dbReference type="EMBL" id="RRJ20382.1"/>
    </source>
</evidence>
<feature type="transmembrane region" description="Helical" evidence="6">
    <location>
        <begin position="48"/>
        <end position="67"/>
    </location>
</feature>
<dbReference type="RefSeq" id="WP_125060960.1">
    <property type="nucleotide sequence ID" value="NZ_LAVS01000097.1"/>
</dbReference>
<feature type="transmembrane region" description="Helical" evidence="6">
    <location>
        <begin position="22"/>
        <end position="42"/>
    </location>
</feature>
<gene>
    <name evidence="7" type="ORF">EIK76_12740</name>
</gene>
<dbReference type="AlphaFoldDB" id="A0A3P3QGS5"/>
<name>A0A3P3QGS5_9GAMM</name>
<sequence>MVQTEQITTALHQKNKKQAYKFVVFQLILTFFIAAFFSYFGVNEAKSALKGGLIAVIANVVFVFLSFKVDAAQNQEMARQMMQKAVSLKTMISILLFAAVLTGSAIEAAPFLLTYALVVMLQFCTAFFFKH</sequence>
<reference evidence="7 8" key="1">
    <citation type="submission" date="2018-11" db="EMBL/GenBank/DDBJ databases">
        <title>Draft genome analysis of Rheinheimera mesophila isolated from an industrial waste site.</title>
        <authorList>
            <person name="Yu Q."/>
            <person name="Qi Y."/>
            <person name="Zhang H."/>
            <person name="Lu Y."/>
            <person name="Pu J."/>
        </authorList>
    </citation>
    <scope>NUCLEOTIDE SEQUENCE [LARGE SCALE GENOMIC DNA]</scope>
    <source>
        <strain evidence="7 8">IITR13</strain>
    </source>
</reference>
<protein>
    <recommendedName>
        <fullName evidence="9">F0F1 ATP synthase assembly protein I</fullName>
    </recommendedName>
</protein>
<comment type="caution">
    <text evidence="7">The sequence shown here is derived from an EMBL/GenBank/DDBJ whole genome shotgun (WGS) entry which is preliminary data.</text>
</comment>
<dbReference type="EMBL" id="RRCF01000003">
    <property type="protein sequence ID" value="RRJ20382.1"/>
    <property type="molecule type" value="Genomic_DNA"/>
</dbReference>